<protein>
    <submittedName>
        <fullName evidence="1">Uncharacterized protein</fullName>
    </submittedName>
</protein>
<dbReference type="EMBL" id="GBXM01057692">
    <property type="protein sequence ID" value="JAH50885.1"/>
    <property type="molecule type" value="Transcribed_RNA"/>
</dbReference>
<proteinExistence type="predicted"/>
<reference evidence="1" key="1">
    <citation type="submission" date="2014-11" db="EMBL/GenBank/DDBJ databases">
        <authorList>
            <person name="Amaro Gonzalez C."/>
        </authorList>
    </citation>
    <scope>NUCLEOTIDE SEQUENCE</scope>
</reference>
<name>A0A0E9TDC4_ANGAN</name>
<organism evidence="1">
    <name type="scientific">Anguilla anguilla</name>
    <name type="common">European freshwater eel</name>
    <name type="synonym">Muraena anguilla</name>
    <dbReference type="NCBI Taxonomy" id="7936"/>
    <lineage>
        <taxon>Eukaryota</taxon>
        <taxon>Metazoa</taxon>
        <taxon>Chordata</taxon>
        <taxon>Craniata</taxon>
        <taxon>Vertebrata</taxon>
        <taxon>Euteleostomi</taxon>
        <taxon>Actinopterygii</taxon>
        <taxon>Neopterygii</taxon>
        <taxon>Teleostei</taxon>
        <taxon>Anguilliformes</taxon>
        <taxon>Anguillidae</taxon>
        <taxon>Anguilla</taxon>
    </lineage>
</organism>
<dbReference type="AlphaFoldDB" id="A0A0E9TDC4"/>
<sequence>MAWVYTQLNYYLHNWGH</sequence>
<reference evidence="1" key="2">
    <citation type="journal article" date="2015" name="Fish Shellfish Immunol.">
        <title>Early steps in the European eel (Anguilla anguilla)-Vibrio vulnificus interaction in the gills: Role of the RtxA13 toxin.</title>
        <authorList>
            <person name="Callol A."/>
            <person name="Pajuelo D."/>
            <person name="Ebbesson L."/>
            <person name="Teles M."/>
            <person name="MacKenzie S."/>
            <person name="Amaro C."/>
        </authorList>
    </citation>
    <scope>NUCLEOTIDE SEQUENCE</scope>
</reference>
<accession>A0A0E9TDC4</accession>
<evidence type="ECO:0000313" key="1">
    <source>
        <dbReference type="EMBL" id="JAH50885.1"/>
    </source>
</evidence>